<evidence type="ECO:0000256" key="3">
    <source>
        <dbReference type="ARBA" id="ARBA00022833"/>
    </source>
</evidence>
<dbReference type="InterPro" id="IPR001878">
    <property type="entry name" value="Znf_CCHC"/>
</dbReference>
<feature type="region of interest" description="Disordered" evidence="5">
    <location>
        <begin position="282"/>
        <end position="306"/>
    </location>
</feature>
<dbReference type="EMBL" id="JBBWWQ010000003">
    <property type="protein sequence ID" value="KAK8951867.1"/>
    <property type="molecule type" value="Genomic_DNA"/>
</dbReference>
<dbReference type="PANTHER" id="PTHR31973:SF199">
    <property type="entry name" value="SWIM-TYPE DOMAIN-CONTAINING PROTEIN"/>
    <property type="match status" value="1"/>
</dbReference>
<sequence>MYGNFKKNHKGLQLKNVLWKAASATRLVDFNCEMEKLKVFNVQAYNWVRARYPKNWARSHFSTWPKCDMLLNNLCECLNNVILKARGKPIMTMLEIIRVIMMRRIHTQKDKMLNYNGDICPKIQKILENNKRGVHDYILEWNGHAKFEVKGWAGDKWTVDLASNSCSCNKWDLSGIPCVHSIACIFYKRERIEDYVDYWYKKSTFLRAYEHLLNPIKGQREWPHSELSPVVPWHCKPKKAGRPSKQARKKETDELESRRYGLKNSGTKYTCSNCGMTGHNKKSCGRSSGTMPTTSTFISKLPVSNN</sequence>
<keyword evidence="3" id="KW-0862">Zinc</keyword>
<dbReference type="InterPro" id="IPR007527">
    <property type="entry name" value="Znf_SWIM"/>
</dbReference>
<proteinExistence type="predicted"/>
<dbReference type="AlphaFoldDB" id="A0AAP0GCX8"/>
<dbReference type="Proteomes" id="UP001418222">
    <property type="component" value="Unassembled WGS sequence"/>
</dbReference>
<evidence type="ECO:0000259" key="6">
    <source>
        <dbReference type="PROSITE" id="PS50158"/>
    </source>
</evidence>
<organism evidence="8 9">
    <name type="scientific">Platanthera zijinensis</name>
    <dbReference type="NCBI Taxonomy" id="2320716"/>
    <lineage>
        <taxon>Eukaryota</taxon>
        <taxon>Viridiplantae</taxon>
        <taxon>Streptophyta</taxon>
        <taxon>Embryophyta</taxon>
        <taxon>Tracheophyta</taxon>
        <taxon>Spermatophyta</taxon>
        <taxon>Magnoliopsida</taxon>
        <taxon>Liliopsida</taxon>
        <taxon>Asparagales</taxon>
        <taxon>Orchidaceae</taxon>
        <taxon>Orchidoideae</taxon>
        <taxon>Orchideae</taxon>
        <taxon>Orchidinae</taxon>
        <taxon>Platanthera</taxon>
    </lineage>
</organism>
<dbReference type="Pfam" id="PF04434">
    <property type="entry name" value="SWIM"/>
    <property type="match status" value="1"/>
</dbReference>
<evidence type="ECO:0000313" key="8">
    <source>
        <dbReference type="EMBL" id="KAK8951867.1"/>
    </source>
</evidence>
<dbReference type="InterPro" id="IPR006564">
    <property type="entry name" value="Znf_PMZ"/>
</dbReference>
<evidence type="ECO:0000313" key="9">
    <source>
        <dbReference type="Proteomes" id="UP001418222"/>
    </source>
</evidence>
<comment type="caution">
    <text evidence="8">The sequence shown here is derived from an EMBL/GenBank/DDBJ whole genome shotgun (WGS) entry which is preliminary data.</text>
</comment>
<dbReference type="PANTHER" id="PTHR31973">
    <property type="entry name" value="POLYPROTEIN, PUTATIVE-RELATED"/>
    <property type="match status" value="1"/>
</dbReference>
<evidence type="ECO:0000256" key="5">
    <source>
        <dbReference type="SAM" id="MobiDB-lite"/>
    </source>
</evidence>
<gene>
    <name evidence="8" type="ORF">KSP39_PZI004564</name>
</gene>
<feature type="domain" description="SWIM-type" evidence="7">
    <location>
        <begin position="157"/>
        <end position="189"/>
    </location>
</feature>
<feature type="domain" description="CCHC-type" evidence="6">
    <location>
        <begin position="271"/>
        <end position="284"/>
    </location>
</feature>
<protein>
    <recommendedName>
        <fullName evidence="10">SWIM-type domain-containing protein</fullName>
    </recommendedName>
</protein>
<reference evidence="8 9" key="1">
    <citation type="journal article" date="2022" name="Nat. Plants">
        <title>Genomes of leafy and leafless Platanthera orchids illuminate the evolution of mycoheterotrophy.</title>
        <authorList>
            <person name="Li M.H."/>
            <person name="Liu K.W."/>
            <person name="Li Z."/>
            <person name="Lu H.C."/>
            <person name="Ye Q.L."/>
            <person name="Zhang D."/>
            <person name="Wang J.Y."/>
            <person name="Li Y.F."/>
            <person name="Zhong Z.M."/>
            <person name="Liu X."/>
            <person name="Yu X."/>
            <person name="Liu D.K."/>
            <person name="Tu X.D."/>
            <person name="Liu B."/>
            <person name="Hao Y."/>
            <person name="Liao X.Y."/>
            <person name="Jiang Y.T."/>
            <person name="Sun W.H."/>
            <person name="Chen J."/>
            <person name="Chen Y.Q."/>
            <person name="Ai Y."/>
            <person name="Zhai J.W."/>
            <person name="Wu S.S."/>
            <person name="Zhou Z."/>
            <person name="Hsiao Y.Y."/>
            <person name="Wu W.L."/>
            <person name="Chen Y.Y."/>
            <person name="Lin Y.F."/>
            <person name="Hsu J.L."/>
            <person name="Li C.Y."/>
            <person name="Wang Z.W."/>
            <person name="Zhao X."/>
            <person name="Zhong W.Y."/>
            <person name="Ma X.K."/>
            <person name="Ma L."/>
            <person name="Huang J."/>
            <person name="Chen G.Z."/>
            <person name="Huang M.Z."/>
            <person name="Huang L."/>
            <person name="Peng D.H."/>
            <person name="Luo Y.B."/>
            <person name="Zou S.Q."/>
            <person name="Chen S.P."/>
            <person name="Lan S."/>
            <person name="Tsai W.C."/>
            <person name="Van de Peer Y."/>
            <person name="Liu Z.J."/>
        </authorList>
    </citation>
    <scope>NUCLEOTIDE SEQUENCE [LARGE SCALE GENOMIC DNA]</scope>
    <source>
        <strain evidence="8">Lor287</strain>
    </source>
</reference>
<keyword evidence="2 4" id="KW-0863">Zinc-finger</keyword>
<evidence type="ECO:0000256" key="1">
    <source>
        <dbReference type="ARBA" id="ARBA00022723"/>
    </source>
</evidence>
<feature type="compositionally biased region" description="Polar residues" evidence="5">
    <location>
        <begin position="285"/>
        <end position="306"/>
    </location>
</feature>
<keyword evidence="1" id="KW-0479">Metal-binding</keyword>
<accession>A0AAP0GCX8</accession>
<feature type="compositionally biased region" description="Basic residues" evidence="5">
    <location>
        <begin position="235"/>
        <end position="248"/>
    </location>
</feature>
<dbReference type="SMART" id="SM00575">
    <property type="entry name" value="ZnF_PMZ"/>
    <property type="match status" value="1"/>
</dbReference>
<name>A0AAP0GCX8_9ASPA</name>
<evidence type="ECO:0008006" key="10">
    <source>
        <dbReference type="Google" id="ProtNLM"/>
    </source>
</evidence>
<dbReference type="GO" id="GO:0003676">
    <property type="term" value="F:nucleic acid binding"/>
    <property type="evidence" value="ECO:0007669"/>
    <property type="project" value="InterPro"/>
</dbReference>
<evidence type="ECO:0000259" key="7">
    <source>
        <dbReference type="PROSITE" id="PS50966"/>
    </source>
</evidence>
<keyword evidence="9" id="KW-1185">Reference proteome</keyword>
<dbReference type="GO" id="GO:0008270">
    <property type="term" value="F:zinc ion binding"/>
    <property type="evidence" value="ECO:0007669"/>
    <property type="project" value="UniProtKB-KW"/>
</dbReference>
<feature type="compositionally biased region" description="Basic and acidic residues" evidence="5">
    <location>
        <begin position="249"/>
        <end position="259"/>
    </location>
</feature>
<dbReference type="PROSITE" id="PS50966">
    <property type="entry name" value="ZF_SWIM"/>
    <property type="match status" value="1"/>
</dbReference>
<evidence type="ECO:0000256" key="2">
    <source>
        <dbReference type="ARBA" id="ARBA00022771"/>
    </source>
</evidence>
<feature type="region of interest" description="Disordered" evidence="5">
    <location>
        <begin position="235"/>
        <end position="259"/>
    </location>
</feature>
<dbReference type="PROSITE" id="PS50158">
    <property type="entry name" value="ZF_CCHC"/>
    <property type="match status" value="1"/>
</dbReference>
<evidence type="ECO:0000256" key="4">
    <source>
        <dbReference type="PROSITE-ProRule" id="PRU00047"/>
    </source>
</evidence>